<dbReference type="GO" id="GO:0005576">
    <property type="term" value="C:extracellular region"/>
    <property type="evidence" value="ECO:0007669"/>
    <property type="project" value="TreeGrafter"/>
</dbReference>
<keyword evidence="3 5" id="KW-0732">Signal</keyword>
<feature type="signal peptide" evidence="5">
    <location>
        <begin position="1"/>
        <end position="29"/>
    </location>
</feature>
<dbReference type="EMBL" id="CP001778">
    <property type="protein sequence ID" value="ADD44197.1"/>
    <property type="molecule type" value="Genomic_DNA"/>
</dbReference>
<evidence type="ECO:0000256" key="4">
    <source>
        <dbReference type="SAM" id="MobiDB-lite"/>
    </source>
</evidence>
<evidence type="ECO:0000256" key="3">
    <source>
        <dbReference type="ARBA" id="ARBA00022729"/>
    </source>
</evidence>
<keyword evidence="2" id="KW-0813">Transport</keyword>
<dbReference type="PANTHER" id="PTHR30085">
    <property type="entry name" value="AMINO ACID ABC TRANSPORTER PERMEASE"/>
    <property type="match status" value="1"/>
</dbReference>
<dbReference type="PROSITE" id="PS51257">
    <property type="entry name" value="PROKAR_LIPOPROTEIN"/>
    <property type="match status" value="1"/>
</dbReference>
<feature type="region of interest" description="Disordered" evidence="4">
    <location>
        <begin position="36"/>
        <end position="78"/>
    </location>
</feature>
<dbReference type="Pfam" id="PF00497">
    <property type="entry name" value="SBP_bac_3"/>
    <property type="match status" value="1"/>
</dbReference>
<dbReference type="InterPro" id="IPR001638">
    <property type="entry name" value="Solute-binding_3/MltF_N"/>
</dbReference>
<comment type="similarity">
    <text evidence="1">Belongs to the bacterial solute-binding protein 3 family.</text>
</comment>
<evidence type="ECO:0000256" key="5">
    <source>
        <dbReference type="SAM" id="SignalP"/>
    </source>
</evidence>
<evidence type="ECO:0000313" key="7">
    <source>
        <dbReference type="EMBL" id="ADD44197.1"/>
    </source>
</evidence>
<dbReference type="HOGENOM" id="CLU_019602_18_4_11"/>
<keyword evidence="8" id="KW-1185">Reference proteome</keyword>
<proteinExistence type="inferred from homology"/>
<evidence type="ECO:0000259" key="6">
    <source>
        <dbReference type="SMART" id="SM00062"/>
    </source>
</evidence>
<dbReference type="RefSeq" id="WP_013019768.1">
    <property type="nucleotide sequence ID" value="NC_013947.1"/>
</dbReference>
<name>D3Q6F4_STANL</name>
<gene>
    <name evidence="7" type="ordered locus">Snas_4553</name>
</gene>
<protein>
    <submittedName>
        <fullName evidence="7">Extracellular solute-binding protein family 3</fullName>
    </submittedName>
</protein>
<dbReference type="Gene3D" id="3.40.190.10">
    <property type="entry name" value="Periplasmic binding protein-like II"/>
    <property type="match status" value="2"/>
</dbReference>
<evidence type="ECO:0000313" key="8">
    <source>
        <dbReference type="Proteomes" id="UP000000844"/>
    </source>
</evidence>
<dbReference type="PANTHER" id="PTHR30085:SF6">
    <property type="entry name" value="ABC TRANSPORTER GLUTAMINE-BINDING PROTEIN GLNH"/>
    <property type="match status" value="1"/>
</dbReference>
<reference evidence="7 8" key="1">
    <citation type="journal article" date="2009" name="Stand. Genomic Sci.">
        <title>Complete genome sequence of Stackebrandtia nassauensis type strain (LLR-40K-21).</title>
        <authorList>
            <person name="Munk C."/>
            <person name="Lapidus A."/>
            <person name="Copeland A."/>
            <person name="Jando M."/>
            <person name="Mayilraj S."/>
            <person name="Glavina Del Rio T."/>
            <person name="Nolan M."/>
            <person name="Chen F."/>
            <person name="Lucas S."/>
            <person name="Tice H."/>
            <person name="Cheng J.F."/>
            <person name="Han C."/>
            <person name="Detter J.C."/>
            <person name="Bruce D."/>
            <person name="Goodwin L."/>
            <person name="Chain P."/>
            <person name="Pitluck S."/>
            <person name="Goker M."/>
            <person name="Ovchinikova G."/>
            <person name="Pati A."/>
            <person name="Ivanova N."/>
            <person name="Mavromatis K."/>
            <person name="Chen A."/>
            <person name="Palaniappan K."/>
            <person name="Land M."/>
            <person name="Hauser L."/>
            <person name="Chang Y.J."/>
            <person name="Jeffries C.D."/>
            <person name="Bristow J."/>
            <person name="Eisen J.A."/>
            <person name="Markowitz V."/>
            <person name="Hugenholtz P."/>
            <person name="Kyrpides N.C."/>
            <person name="Klenk H.P."/>
        </authorList>
    </citation>
    <scope>NUCLEOTIDE SEQUENCE [LARGE SCALE GENOMIC DNA]</scope>
    <source>
        <strain evidence="8">DSM 44728 / CIP 108903 / NRRL B-16338 / NBRC 102104 / LLR-40K-21</strain>
    </source>
</reference>
<accession>D3Q6F4</accession>
<feature type="chain" id="PRO_5003048271" evidence="5">
    <location>
        <begin position="30"/>
        <end position="323"/>
    </location>
</feature>
<organism evidence="7 8">
    <name type="scientific">Stackebrandtia nassauensis (strain DSM 44728 / CIP 108903 / NRRL B-16338 / NBRC 102104 / LLR-40K-21)</name>
    <dbReference type="NCBI Taxonomy" id="446470"/>
    <lineage>
        <taxon>Bacteria</taxon>
        <taxon>Bacillati</taxon>
        <taxon>Actinomycetota</taxon>
        <taxon>Actinomycetes</taxon>
        <taxon>Glycomycetales</taxon>
        <taxon>Glycomycetaceae</taxon>
        <taxon>Stackebrandtia</taxon>
    </lineage>
</organism>
<evidence type="ECO:0000256" key="1">
    <source>
        <dbReference type="ARBA" id="ARBA00010333"/>
    </source>
</evidence>
<sequence>MTVQISRIRVTALAAVAVLALGVSGCAVSDDNYSVSTPDVANQPQGVQDPAQLPEATRPDESCEPLKSYDPSGSKSSDDIKRIVDAGVLKVGVDQTTNLMGYRDPASGNMKGFDVAIAREIAKELLGDEDKIQFVTMNSKGRIPALKERKVDLVVRTMTMNCDRWKDIGFSAEYYTAHQRVLVPSSASDDIDDLKGEKVCAAEDSTSLNRIRDDLKAKPVSAREWTDCMILLQQGDVAAMSTDDTILAGMAAQDPNTKVIGKDLSDEPYGIGANKEDVGLIKFVNKTLEDMGDDGTWGDIYGEYLEEPLGKGKQPKPKYGRKE</sequence>
<dbReference type="GO" id="GO:0030288">
    <property type="term" value="C:outer membrane-bounded periplasmic space"/>
    <property type="evidence" value="ECO:0007669"/>
    <property type="project" value="TreeGrafter"/>
</dbReference>
<dbReference type="OrthoDB" id="9807888at2"/>
<dbReference type="STRING" id="446470.Snas_4553"/>
<dbReference type="AlphaFoldDB" id="D3Q6F4"/>
<dbReference type="Proteomes" id="UP000000844">
    <property type="component" value="Chromosome"/>
</dbReference>
<dbReference type="GO" id="GO:0006865">
    <property type="term" value="P:amino acid transport"/>
    <property type="evidence" value="ECO:0007669"/>
    <property type="project" value="TreeGrafter"/>
</dbReference>
<dbReference type="SMART" id="SM00062">
    <property type="entry name" value="PBPb"/>
    <property type="match status" value="1"/>
</dbReference>
<dbReference type="eggNOG" id="COG0834">
    <property type="taxonomic scope" value="Bacteria"/>
</dbReference>
<dbReference type="SUPFAM" id="SSF53850">
    <property type="entry name" value="Periplasmic binding protein-like II"/>
    <property type="match status" value="1"/>
</dbReference>
<evidence type="ECO:0000256" key="2">
    <source>
        <dbReference type="ARBA" id="ARBA00022448"/>
    </source>
</evidence>
<feature type="domain" description="Solute-binding protein family 3/N-terminal" evidence="6">
    <location>
        <begin position="88"/>
        <end position="308"/>
    </location>
</feature>
<dbReference type="CDD" id="cd13690">
    <property type="entry name" value="PBP2_GluB"/>
    <property type="match status" value="1"/>
</dbReference>
<feature type="compositionally biased region" description="Polar residues" evidence="4">
    <location>
        <begin position="36"/>
        <end position="46"/>
    </location>
</feature>
<dbReference type="KEGG" id="sna:Snas_4553"/>
<dbReference type="InterPro" id="IPR051455">
    <property type="entry name" value="Bact_solute-bind_prot3"/>
</dbReference>